<gene>
    <name evidence="1" type="ORF">RhiirA5_412835</name>
</gene>
<proteinExistence type="predicted"/>
<sequence>MKCSGIGNEPTHTLLHTVYYLNSSSSATSHNNITASGTSMSFSSTDNRQEEGKLCYYV</sequence>
<dbReference type="AlphaFoldDB" id="A0A2I1E1R6"/>
<comment type="caution">
    <text evidence="1">The sequence shown here is derived from an EMBL/GenBank/DDBJ whole genome shotgun (WGS) entry which is preliminary data.</text>
</comment>
<name>A0A2I1E1R6_9GLOM</name>
<reference evidence="1 2" key="1">
    <citation type="submission" date="2016-04" db="EMBL/GenBank/DDBJ databases">
        <title>Genome analyses suggest a sexual origin of heterokaryosis in a supposedly ancient asexual fungus.</title>
        <authorList>
            <person name="Ropars J."/>
            <person name="Sedzielewska K."/>
            <person name="Noel J."/>
            <person name="Charron P."/>
            <person name="Farinelli L."/>
            <person name="Marton T."/>
            <person name="Kruger M."/>
            <person name="Pelin A."/>
            <person name="Brachmann A."/>
            <person name="Corradi N."/>
        </authorList>
    </citation>
    <scope>NUCLEOTIDE SEQUENCE [LARGE SCALE GENOMIC DNA]</scope>
    <source>
        <strain evidence="1 2">A5</strain>
    </source>
</reference>
<dbReference type="Proteomes" id="UP000232722">
    <property type="component" value="Unassembled WGS sequence"/>
</dbReference>
<reference evidence="1 2" key="2">
    <citation type="submission" date="2017-09" db="EMBL/GenBank/DDBJ databases">
        <title>Extensive intraspecific genome diversity in a model arbuscular mycorrhizal fungus.</title>
        <authorList>
            <person name="Chen E.C."/>
            <person name="Morin E."/>
            <person name="Beaudet D."/>
            <person name="Noel J."/>
            <person name="Ndikumana S."/>
            <person name="Charron P."/>
            <person name="St-Onge C."/>
            <person name="Giorgi J."/>
            <person name="Grigoriev I.V."/>
            <person name="Roux C."/>
            <person name="Martin F.M."/>
            <person name="Corradi N."/>
        </authorList>
    </citation>
    <scope>NUCLEOTIDE SEQUENCE [LARGE SCALE GENOMIC DNA]</scope>
    <source>
        <strain evidence="1 2">A5</strain>
    </source>
</reference>
<accession>A0A2I1E1R6</accession>
<protein>
    <submittedName>
        <fullName evidence="1">Uncharacterized protein</fullName>
    </submittedName>
</protein>
<evidence type="ECO:0000313" key="2">
    <source>
        <dbReference type="Proteomes" id="UP000232722"/>
    </source>
</evidence>
<organism evidence="1 2">
    <name type="scientific">Rhizophagus irregularis</name>
    <dbReference type="NCBI Taxonomy" id="588596"/>
    <lineage>
        <taxon>Eukaryota</taxon>
        <taxon>Fungi</taxon>
        <taxon>Fungi incertae sedis</taxon>
        <taxon>Mucoromycota</taxon>
        <taxon>Glomeromycotina</taxon>
        <taxon>Glomeromycetes</taxon>
        <taxon>Glomerales</taxon>
        <taxon>Glomeraceae</taxon>
        <taxon>Rhizophagus</taxon>
    </lineage>
</organism>
<evidence type="ECO:0000313" key="1">
    <source>
        <dbReference type="EMBL" id="PKC11651.1"/>
    </source>
</evidence>
<dbReference type="EMBL" id="LLXJ01000296">
    <property type="protein sequence ID" value="PKC11651.1"/>
    <property type="molecule type" value="Genomic_DNA"/>
</dbReference>